<feature type="domain" description="HTH araC/xylS-type" evidence="5">
    <location>
        <begin position="35"/>
        <end position="133"/>
    </location>
</feature>
<evidence type="ECO:0000313" key="6">
    <source>
        <dbReference type="EMBL" id="THV25397.1"/>
    </source>
</evidence>
<gene>
    <name evidence="6" type="ORF">FAA97_04150</name>
</gene>
<accession>A0A4S8P5E7</accession>
<feature type="region of interest" description="Disordered" evidence="4">
    <location>
        <begin position="1"/>
        <end position="24"/>
    </location>
</feature>
<evidence type="ECO:0000256" key="1">
    <source>
        <dbReference type="ARBA" id="ARBA00023015"/>
    </source>
</evidence>
<keyword evidence="7" id="KW-1185">Reference proteome</keyword>
<dbReference type="EMBL" id="STGV01000001">
    <property type="protein sequence ID" value="THV25397.1"/>
    <property type="molecule type" value="Genomic_DNA"/>
</dbReference>
<dbReference type="InterPro" id="IPR020449">
    <property type="entry name" value="Tscrpt_reg_AraC-type_HTH"/>
</dbReference>
<sequence length="147" mass="16318">MARRSSGDVAPTPPSPASPAVPSHQHLGRYESLVAATCTFLQLDLSAHHNLDELARQVGTNRNTLAKAFRQVLEAGVHEWFRETRLNHAAALLTETDRPIQQIGFDVGFDNAANFSTAFRLHHGHSPREYRELVRNQKLTVTVSKDG</sequence>
<dbReference type="GO" id="GO:0043565">
    <property type="term" value="F:sequence-specific DNA binding"/>
    <property type="evidence" value="ECO:0007669"/>
    <property type="project" value="InterPro"/>
</dbReference>
<dbReference type="InterPro" id="IPR018060">
    <property type="entry name" value="HTH_AraC"/>
</dbReference>
<dbReference type="Proteomes" id="UP000308828">
    <property type="component" value="Unassembled WGS sequence"/>
</dbReference>
<evidence type="ECO:0000256" key="4">
    <source>
        <dbReference type="SAM" id="MobiDB-lite"/>
    </source>
</evidence>
<evidence type="ECO:0000259" key="5">
    <source>
        <dbReference type="PROSITE" id="PS01124"/>
    </source>
</evidence>
<organism evidence="6 7">
    <name type="scientific">Peteryoungia ipomoeae</name>
    <dbReference type="NCBI Taxonomy" id="1210932"/>
    <lineage>
        <taxon>Bacteria</taxon>
        <taxon>Pseudomonadati</taxon>
        <taxon>Pseudomonadota</taxon>
        <taxon>Alphaproteobacteria</taxon>
        <taxon>Hyphomicrobiales</taxon>
        <taxon>Rhizobiaceae</taxon>
        <taxon>Peteryoungia</taxon>
    </lineage>
</organism>
<keyword evidence="1" id="KW-0805">Transcription regulation</keyword>
<proteinExistence type="predicted"/>
<keyword evidence="3" id="KW-0804">Transcription</keyword>
<dbReference type="AlphaFoldDB" id="A0A4S8P5E7"/>
<dbReference type="SMART" id="SM00342">
    <property type="entry name" value="HTH_ARAC"/>
    <property type="match status" value="1"/>
</dbReference>
<keyword evidence="2" id="KW-0238">DNA-binding</keyword>
<protein>
    <submittedName>
        <fullName evidence="6">Helix-turn-helix transcriptional regulator</fullName>
    </submittedName>
</protein>
<comment type="caution">
    <text evidence="6">The sequence shown here is derived from an EMBL/GenBank/DDBJ whole genome shotgun (WGS) entry which is preliminary data.</text>
</comment>
<dbReference type="PANTHER" id="PTHR43280:SF2">
    <property type="entry name" value="HTH-TYPE TRANSCRIPTIONAL REGULATOR EXSA"/>
    <property type="match status" value="1"/>
</dbReference>
<dbReference type="InterPro" id="IPR009057">
    <property type="entry name" value="Homeodomain-like_sf"/>
</dbReference>
<dbReference type="SUPFAM" id="SSF46689">
    <property type="entry name" value="Homeodomain-like"/>
    <property type="match status" value="1"/>
</dbReference>
<evidence type="ECO:0000313" key="7">
    <source>
        <dbReference type="Proteomes" id="UP000308828"/>
    </source>
</evidence>
<evidence type="ECO:0000256" key="2">
    <source>
        <dbReference type="ARBA" id="ARBA00023125"/>
    </source>
</evidence>
<evidence type="ECO:0000256" key="3">
    <source>
        <dbReference type="ARBA" id="ARBA00023163"/>
    </source>
</evidence>
<dbReference type="Pfam" id="PF12833">
    <property type="entry name" value="HTH_18"/>
    <property type="match status" value="1"/>
</dbReference>
<dbReference type="InterPro" id="IPR018062">
    <property type="entry name" value="HTH_AraC-typ_CS"/>
</dbReference>
<dbReference type="RefSeq" id="WP_425467405.1">
    <property type="nucleotide sequence ID" value="NZ_STGV01000001.1"/>
</dbReference>
<reference evidence="6 7" key="1">
    <citation type="submission" date="2019-04" db="EMBL/GenBank/DDBJ databases">
        <title>Genome sequence of strain shin9-1.</title>
        <authorList>
            <person name="Gao J."/>
            <person name="Sun J."/>
        </authorList>
    </citation>
    <scope>NUCLEOTIDE SEQUENCE [LARGE SCALE GENOMIC DNA]</scope>
    <source>
        <strain evidence="7">shin9-1</strain>
    </source>
</reference>
<dbReference type="PROSITE" id="PS01124">
    <property type="entry name" value="HTH_ARAC_FAMILY_2"/>
    <property type="match status" value="1"/>
</dbReference>
<dbReference type="Gene3D" id="1.10.10.60">
    <property type="entry name" value="Homeodomain-like"/>
    <property type="match status" value="2"/>
</dbReference>
<dbReference type="GO" id="GO:0003700">
    <property type="term" value="F:DNA-binding transcription factor activity"/>
    <property type="evidence" value="ECO:0007669"/>
    <property type="project" value="InterPro"/>
</dbReference>
<dbReference type="PRINTS" id="PR00032">
    <property type="entry name" value="HTHARAC"/>
</dbReference>
<dbReference type="PANTHER" id="PTHR43280">
    <property type="entry name" value="ARAC-FAMILY TRANSCRIPTIONAL REGULATOR"/>
    <property type="match status" value="1"/>
</dbReference>
<dbReference type="PROSITE" id="PS00041">
    <property type="entry name" value="HTH_ARAC_FAMILY_1"/>
    <property type="match status" value="1"/>
</dbReference>
<name>A0A4S8P5E7_9HYPH</name>